<dbReference type="Proteomes" id="UP001626537">
    <property type="component" value="Chromosome"/>
</dbReference>
<evidence type="ECO:0000256" key="5">
    <source>
        <dbReference type="ARBA" id="ARBA00022723"/>
    </source>
</evidence>
<dbReference type="InterPro" id="IPR015376">
    <property type="entry name" value="Znr_NADH_PPase"/>
</dbReference>
<dbReference type="InterPro" id="IPR015797">
    <property type="entry name" value="NUDIX_hydrolase-like_dom_sf"/>
</dbReference>
<dbReference type="Gene3D" id="3.90.79.10">
    <property type="entry name" value="Nucleoside Triphosphate Pyrophosphohydrolase"/>
    <property type="match status" value="1"/>
</dbReference>
<dbReference type="InterPro" id="IPR015375">
    <property type="entry name" value="NADH_PPase-like_N"/>
</dbReference>
<evidence type="ECO:0000256" key="9">
    <source>
        <dbReference type="ARBA" id="ARBA00023679"/>
    </source>
</evidence>
<dbReference type="EMBL" id="CP136864">
    <property type="protein sequence ID" value="WOJ94129.1"/>
    <property type="molecule type" value="Genomic_DNA"/>
</dbReference>
<gene>
    <name evidence="11" type="primary">nudC</name>
    <name evidence="11" type="ORF">R0135_02915</name>
</gene>
<keyword evidence="5" id="KW-0479">Metal-binding</keyword>
<accession>A0ABZ0I6D0</accession>
<dbReference type="InterPro" id="IPR000086">
    <property type="entry name" value="NUDIX_hydrolase_dom"/>
</dbReference>
<evidence type="ECO:0000256" key="1">
    <source>
        <dbReference type="ARBA" id="ARBA00001946"/>
    </source>
</evidence>
<dbReference type="InterPro" id="IPR020084">
    <property type="entry name" value="NUDIX_hydrolase_CS"/>
</dbReference>
<dbReference type="PANTHER" id="PTHR42904:SF6">
    <property type="entry name" value="NAD-CAPPED RNA HYDROLASE NUDT12"/>
    <property type="match status" value="1"/>
</dbReference>
<evidence type="ECO:0000256" key="7">
    <source>
        <dbReference type="ARBA" id="ARBA00022842"/>
    </source>
</evidence>
<keyword evidence="12" id="KW-1185">Reference proteome</keyword>
<evidence type="ECO:0000256" key="2">
    <source>
        <dbReference type="ARBA" id="ARBA00001947"/>
    </source>
</evidence>
<dbReference type="EC" id="3.6.1.22" evidence="4"/>
<dbReference type="RefSeq" id="WP_407348767.1">
    <property type="nucleotide sequence ID" value="NZ_CP136864.1"/>
</dbReference>
<keyword evidence="6 11" id="KW-0378">Hydrolase</keyword>
<evidence type="ECO:0000256" key="3">
    <source>
        <dbReference type="ARBA" id="ARBA00009595"/>
    </source>
</evidence>
<dbReference type="Pfam" id="PF09296">
    <property type="entry name" value="NUDIX-like"/>
    <property type="match status" value="1"/>
</dbReference>
<dbReference type="Pfam" id="PF00293">
    <property type="entry name" value="NUDIX"/>
    <property type="match status" value="1"/>
</dbReference>
<organism evidence="11 12">
    <name type="scientific">Congregibacter variabilis</name>
    <dbReference type="NCBI Taxonomy" id="3081200"/>
    <lineage>
        <taxon>Bacteria</taxon>
        <taxon>Pseudomonadati</taxon>
        <taxon>Pseudomonadota</taxon>
        <taxon>Gammaproteobacteria</taxon>
        <taxon>Cellvibrionales</taxon>
        <taxon>Halieaceae</taxon>
        <taxon>Congregibacter</taxon>
    </lineage>
</organism>
<evidence type="ECO:0000313" key="12">
    <source>
        <dbReference type="Proteomes" id="UP001626537"/>
    </source>
</evidence>
<dbReference type="PANTHER" id="PTHR42904">
    <property type="entry name" value="NUDIX HYDROLASE, NUDC SUBFAMILY"/>
    <property type="match status" value="1"/>
</dbReference>
<keyword evidence="7" id="KW-0460">Magnesium</keyword>
<dbReference type="GO" id="GO:0016787">
    <property type="term" value="F:hydrolase activity"/>
    <property type="evidence" value="ECO:0007669"/>
    <property type="project" value="UniProtKB-KW"/>
</dbReference>
<protein>
    <recommendedName>
        <fullName evidence="4">NAD(+) diphosphatase</fullName>
        <ecNumber evidence="4">3.6.1.22</ecNumber>
    </recommendedName>
</protein>
<comment type="cofactor">
    <cofactor evidence="2">
        <name>Zn(2+)</name>
        <dbReference type="ChEBI" id="CHEBI:29105"/>
    </cofactor>
</comment>
<dbReference type="NCBIfam" id="NF001299">
    <property type="entry name" value="PRK00241.1"/>
    <property type="match status" value="1"/>
</dbReference>
<evidence type="ECO:0000256" key="4">
    <source>
        <dbReference type="ARBA" id="ARBA00012381"/>
    </source>
</evidence>
<dbReference type="Gene3D" id="3.90.79.20">
    <property type="match status" value="1"/>
</dbReference>
<reference evidence="11 12" key="1">
    <citation type="submission" date="2023-10" db="EMBL/GenBank/DDBJ databases">
        <title>Two novel species belonging to the OM43/NOR5 clade.</title>
        <authorList>
            <person name="Park M."/>
        </authorList>
    </citation>
    <scope>NUCLEOTIDE SEQUENCE [LARGE SCALE GENOMIC DNA]</scope>
    <source>
        <strain evidence="11 12">IMCC43200</strain>
    </source>
</reference>
<keyword evidence="8" id="KW-0520">NAD</keyword>
<comment type="catalytic activity">
    <reaction evidence="9">
        <text>a 5'-end NAD(+)-phospho-ribonucleoside in mRNA + H2O = a 5'-end phospho-adenosine-phospho-ribonucleoside in mRNA + beta-nicotinamide D-ribonucleotide + 2 H(+)</text>
        <dbReference type="Rhea" id="RHEA:60876"/>
        <dbReference type="Rhea" id="RHEA-COMP:15698"/>
        <dbReference type="Rhea" id="RHEA-COMP:15719"/>
        <dbReference type="ChEBI" id="CHEBI:14649"/>
        <dbReference type="ChEBI" id="CHEBI:15377"/>
        <dbReference type="ChEBI" id="CHEBI:15378"/>
        <dbReference type="ChEBI" id="CHEBI:144029"/>
        <dbReference type="ChEBI" id="CHEBI:144051"/>
    </reaction>
    <physiologicalReaction direction="left-to-right" evidence="9">
        <dbReference type="Rhea" id="RHEA:60877"/>
    </physiologicalReaction>
</comment>
<evidence type="ECO:0000256" key="6">
    <source>
        <dbReference type="ARBA" id="ARBA00022801"/>
    </source>
</evidence>
<evidence type="ECO:0000259" key="10">
    <source>
        <dbReference type="PROSITE" id="PS51462"/>
    </source>
</evidence>
<evidence type="ECO:0000313" key="11">
    <source>
        <dbReference type="EMBL" id="WOJ94129.1"/>
    </source>
</evidence>
<feature type="domain" description="Nudix hydrolase" evidence="10">
    <location>
        <begin position="142"/>
        <end position="265"/>
    </location>
</feature>
<sequence length="272" mass="30527">MLDLGQSAPAHRNDALHIVFQRGKLIMDMQSRQPCVLTDSDLSQNGWQVAREKYIGHWAGQACFAVEIDDIVDVDAMRYQVGNLYHLLGRVEDSLFALAGRAAQLLDWERDHRFCGRCGEPMQAADGDRAMGCGACKTMLYPRISPCVIVLITRGEEMLLARNARFPRPMYSSLAGFIEAGESAEDTLRREVREEVGVEVGEIEYFGSQSWPFPNQLMLGYFAEYASGDVTPDLDEIAEANWYHPQDLPPVPPPSSIAGQLIQYHCRRSQSR</sequence>
<evidence type="ECO:0000256" key="8">
    <source>
        <dbReference type="ARBA" id="ARBA00023027"/>
    </source>
</evidence>
<proteinExistence type="inferred from homology"/>
<dbReference type="InterPro" id="IPR050241">
    <property type="entry name" value="NAD-cap_RNA_hydrolase_NudC"/>
</dbReference>
<comment type="cofactor">
    <cofactor evidence="1">
        <name>Mg(2+)</name>
        <dbReference type="ChEBI" id="CHEBI:18420"/>
    </cofactor>
</comment>
<dbReference type="InterPro" id="IPR049734">
    <property type="entry name" value="NudC-like_C"/>
</dbReference>
<dbReference type="PROSITE" id="PS51462">
    <property type="entry name" value="NUDIX"/>
    <property type="match status" value="1"/>
</dbReference>
<dbReference type="Pfam" id="PF09297">
    <property type="entry name" value="Zn_ribbon_NUD"/>
    <property type="match status" value="1"/>
</dbReference>
<dbReference type="CDD" id="cd03429">
    <property type="entry name" value="NUDIX_NADH_pyrophosphatase_Nudt13"/>
    <property type="match status" value="1"/>
</dbReference>
<comment type="similarity">
    <text evidence="3">Belongs to the Nudix hydrolase family. NudC subfamily.</text>
</comment>
<dbReference type="PROSITE" id="PS00893">
    <property type="entry name" value="NUDIX_BOX"/>
    <property type="match status" value="1"/>
</dbReference>
<dbReference type="SUPFAM" id="SSF55811">
    <property type="entry name" value="Nudix"/>
    <property type="match status" value="2"/>
</dbReference>
<name>A0ABZ0I6D0_9GAMM</name>